<organism evidence="1">
    <name type="scientific">Arundo donax</name>
    <name type="common">Giant reed</name>
    <name type="synonym">Donax arundinaceus</name>
    <dbReference type="NCBI Taxonomy" id="35708"/>
    <lineage>
        <taxon>Eukaryota</taxon>
        <taxon>Viridiplantae</taxon>
        <taxon>Streptophyta</taxon>
        <taxon>Embryophyta</taxon>
        <taxon>Tracheophyta</taxon>
        <taxon>Spermatophyta</taxon>
        <taxon>Magnoliopsida</taxon>
        <taxon>Liliopsida</taxon>
        <taxon>Poales</taxon>
        <taxon>Poaceae</taxon>
        <taxon>PACMAD clade</taxon>
        <taxon>Arundinoideae</taxon>
        <taxon>Arundineae</taxon>
        <taxon>Arundo</taxon>
    </lineage>
</organism>
<name>A0A0A9AFG6_ARUDO</name>
<accession>A0A0A9AFG6</accession>
<reference evidence="1" key="1">
    <citation type="submission" date="2014-09" db="EMBL/GenBank/DDBJ databases">
        <authorList>
            <person name="Magalhaes I.L.F."/>
            <person name="Oliveira U."/>
            <person name="Santos F.R."/>
            <person name="Vidigal T.H.D.A."/>
            <person name="Brescovit A.D."/>
            <person name="Santos A.J."/>
        </authorList>
    </citation>
    <scope>NUCLEOTIDE SEQUENCE</scope>
    <source>
        <tissue evidence="1">Shoot tissue taken approximately 20 cm above the soil surface</tissue>
    </source>
</reference>
<dbReference type="EMBL" id="GBRH01249297">
    <property type="protein sequence ID" value="JAD48598.1"/>
    <property type="molecule type" value="Transcribed_RNA"/>
</dbReference>
<reference evidence="1" key="2">
    <citation type="journal article" date="2015" name="Data Brief">
        <title>Shoot transcriptome of the giant reed, Arundo donax.</title>
        <authorList>
            <person name="Barrero R.A."/>
            <person name="Guerrero F.D."/>
            <person name="Moolhuijzen P."/>
            <person name="Goolsby J.A."/>
            <person name="Tidwell J."/>
            <person name="Bellgard S.E."/>
            <person name="Bellgard M.I."/>
        </authorList>
    </citation>
    <scope>NUCLEOTIDE SEQUENCE</scope>
    <source>
        <tissue evidence="1">Shoot tissue taken approximately 20 cm above the soil surface</tissue>
    </source>
</reference>
<sequence length="34" mass="4186">MWTCKKTMKQIWQTGASVHHYLSSLFFCYLFNRE</sequence>
<evidence type="ECO:0000313" key="1">
    <source>
        <dbReference type="EMBL" id="JAD48598.1"/>
    </source>
</evidence>
<protein>
    <submittedName>
        <fullName evidence="1">Uncharacterized protein</fullName>
    </submittedName>
</protein>
<proteinExistence type="predicted"/>
<dbReference type="AlphaFoldDB" id="A0A0A9AFG6"/>